<dbReference type="InterPro" id="IPR002355">
    <property type="entry name" value="Cu_oxidase_Cu_BS"/>
</dbReference>
<protein>
    <submittedName>
        <fullName evidence="11">Laccase</fullName>
    </submittedName>
</protein>
<dbReference type="PROSITE" id="PS00079">
    <property type="entry name" value="MULTICOPPER_OXIDASE1"/>
    <property type="match status" value="1"/>
</dbReference>
<dbReference type="EMBL" id="GL945437">
    <property type="protein sequence ID" value="EGO22679.1"/>
    <property type="molecule type" value="Genomic_DNA"/>
</dbReference>
<reference evidence="12" key="1">
    <citation type="journal article" date="2011" name="Science">
        <title>The plant cell wall-decomposing machinery underlies the functional diversity of forest fungi.</title>
        <authorList>
            <person name="Eastwood D.C."/>
            <person name="Floudas D."/>
            <person name="Binder M."/>
            <person name="Majcherczyk A."/>
            <person name="Schneider P."/>
            <person name="Aerts A."/>
            <person name="Asiegbu F.O."/>
            <person name="Baker S.E."/>
            <person name="Barry K."/>
            <person name="Bendiksby M."/>
            <person name="Blumentritt M."/>
            <person name="Coutinho P.M."/>
            <person name="Cullen D."/>
            <person name="de Vries R.P."/>
            <person name="Gathman A."/>
            <person name="Goodell B."/>
            <person name="Henrissat B."/>
            <person name="Ihrmark K."/>
            <person name="Kauserud H."/>
            <person name="Kohler A."/>
            <person name="LaButti K."/>
            <person name="Lapidus A."/>
            <person name="Lavin J.L."/>
            <person name="Lee Y.-H."/>
            <person name="Lindquist E."/>
            <person name="Lilly W."/>
            <person name="Lucas S."/>
            <person name="Morin E."/>
            <person name="Murat C."/>
            <person name="Oguiza J.A."/>
            <person name="Park J."/>
            <person name="Pisabarro A.G."/>
            <person name="Riley R."/>
            <person name="Rosling A."/>
            <person name="Salamov A."/>
            <person name="Schmidt O."/>
            <person name="Schmutz J."/>
            <person name="Skrede I."/>
            <person name="Stenlid J."/>
            <person name="Wiebenga A."/>
            <person name="Xie X."/>
            <person name="Kuees U."/>
            <person name="Hibbett D.S."/>
            <person name="Hoffmeister D."/>
            <person name="Hoegberg N."/>
            <person name="Martin F."/>
            <person name="Grigoriev I.V."/>
            <person name="Watkinson S.C."/>
        </authorList>
    </citation>
    <scope>NUCLEOTIDE SEQUENCE [LARGE SCALE GENOMIC DNA]</scope>
    <source>
        <strain evidence="12">S7.9</strain>
    </source>
</reference>
<dbReference type="GO" id="GO:0016491">
    <property type="term" value="F:oxidoreductase activity"/>
    <property type="evidence" value="ECO:0007669"/>
    <property type="project" value="UniProtKB-KW"/>
</dbReference>
<evidence type="ECO:0000256" key="6">
    <source>
        <dbReference type="ARBA" id="ARBA00023180"/>
    </source>
</evidence>
<name>F8P301_SERL9</name>
<feature type="domain" description="Plastocyanin-like" evidence="10">
    <location>
        <begin position="33"/>
        <end position="152"/>
    </location>
</feature>
<dbReference type="InterPro" id="IPR008972">
    <property type="entry name" value="Cupredoxin"/>
</dbReference>
<dbReference type="GO" id="GO:0005507">
    <property type="term" value="F:copper ion binding"/>
    <property type="evidence" value="ECO:0007669"/>
    <property type="project" value="InterPro"/>
</dbReference>
<dbReference type="PANTHER" id="PTHR11709">
    <property type="entry name" value="MULTI-COPPER OXIDASE"/>
    <property type="match status" value="1"/>
</dbReference>
<evidence type="ECO:0000256" key="5">
    <source>
        <dbReference type="ARBA" id="ARBA00023157"/>
    </source>
</evidence>
<dbReference type="InterPro" id="IPR011706">
    <property type="entry name" value="Cu-oxidase_C"/>
</dbReference>
<evidence type="ECO:0000259" key="8">
    <source>
        <dbReference type="Pfam" id="PF00394"/>
    </source>
</evidence>
<evidence type="ECO:0000256" key="1">
    <source>
        <dbReference type="ARBA" id="ARBA00010609"/>
    </source>
</evidence>
<dbReference type="RefSeq" id="XP_007321217.1">
    <property type="nucleotide sequence ID" value="XM_007321155.1"/>
</dbReference>
<dbReference type="KEGG" id="sla:SERLADRAFT_371974"/>
<dbReference type="InterPro" id="IPR045087">
    <property type="entry name" value="Cu-oxidase_fam"/>
</dbReference>
<organism evidence="12">
    <name type="scientific">Serpula lacrymans var. lacrymans (strain S7.9)</name>
    <name type="common">Dry rot fungus</name>
    <dbReference type="NCBI Taxonomy" id="578457"/>
    <lineage>
        <taxon>Eukaryota</taxon>
        <taxon>Fungi</taxon>
        <taxon>Dikarya</taxon>
        <taxon>Basidiomycota</taxon>
        <taxon>Agaricomycotina</taxon>
        <taxon>Agaricomycetes</taxon>
        <taxon>Agaricomycetidae</taxon>
        <taxon>Boletales</taxon>
        <taxon>Coniophorineae</taxon>
        <taxon>Serpulaceae</taxon>
        <taxon>Serpula</taxon>
    </lineage>
</organism>
<gene>
    <name evidence="11" type="primary">Sllcc3</name>
    <name evidence="11" type="ORF">SERLADRAFT_371974</name>
</gene>
<feature type="chain" id="PRO_5003376229" evidence="7">
    <location>
        <begin position="22"/>
        <end position="521"/>
    </location>
</feature>
<dbReference type="HOGENOM" id="CLU_006504_2_1_1"/>
<keyword evidence="7" id="KW-0732">Signal</keyword>
<feature type="domain" description="Plastocyanin-like" evidence="8">
    <location>
        <begin position="165"/>
        <end position="307"/>
    </location>
</feature>
<feature type="domain" description="Plastocyanin-like" evidence="9">
    <location>
        <begin position="370"/>
        <end position="493"/>
    </location>
</feature>
<proteinExistence type="inferred from homology"/>
<keyword evidence="4" id="KW-0186">Copper</keyword>
<evidence type="ECO:0000313" key="12">
    <source>
        <dbReference type="Proteomes" id="UP000008064"/>
    </source>
</evidence>
<evidence type="ECO:0000256" key="7">
    <source>
        <dbReference type="SAM" id="SignalP"/>
    </source>
</evidence>
<dbReference type="PROSITE" id="PS51257">
    <property type="entry name" value="PROKAR_LIPOPROTEIN"/>
    <property type="match status" value="1"/>
</dbReference>
<evidence type="ECO:0000259" key="10">
    <source>
        <dbReference type="Pfam" id="PF07732"/>
    </source>
</evidence>
<comment type="similarity">
    <text evidence="1">Belongs to the multicopper oxidase family.</text>
</comment>
<dbReference type="InterPro" id="IPR001117">
    <property type="entry name" value="Cu-oxidase_2nd"/>
</dbReference>
<keyword evidence="5" id="KW-1015">Disulfide bond</keyword>
<dbReference type="Proteomes" id="UP000008064">
    <property type="component" value="Unassembled WGS sequence"/>
</dbReference>
<dbReference type="Pfam" id="PF07731">
    <property type="entry name" value="Cu-oxidase_2"/>
    <property type="match status" value="1"/>
</dbReference>
<keyword evidence="2" id="KW-0479">Metal-binding</keyword>
<dbReference type="OrthoDB" id="2121828at2759"/>
<evidence type="ECO:0000313" key="11">
    <source>
        <dbReference type="EMBL" id="EGO22679.1"/>
    </source>
</evidence>
<sequence>MSRLEFLRVLCIAVFVSSCSAAIGPIADLTLVNAEVSPDGFTKAATLAASGTLHGPIIQGNKGDNFQINVTNQLVDSSMLRSASIHWHGISQSHSNDMDGVAFVNQCPIAPGHSFMYNFTVPEQSGTYWYHSHYGTQYCDGLRGPLVIYDPEDPYLSRYDVDDDSTVITLSDWYHEVSALVPPQSPPASTLVNGLGRYEGGLQSPLSVISVIPGKRYRMRLINMACQPNYVFSIDRHEFTIIEADGVLTEPLRVDSIQIAQGQRYSFILEANQPIDNYWVRSMPNTATGNTSFANGNHSAILRYTGALSKDPEDQKSQNVTSLDESNLHALNHAPVTGSPAEGGADVELVIDIAVNTTTLDFMINGVAYKPPSVPVLLQILSGAMNATDLLPRGSVYMLPRNKTIEITIPGGSSGSPHPFHLHGHKFDVVRSVQSNAYNFINPVQRDTVNTGFDGDMVTVRFRTDSPGPWMFHCHNNWHLNLGMAIIFVEDPGEVASSSPVTKDWESLCPIYNNLSSAEQG</sequence>
<keyword evidence="6" id="KW-0325">Glycoprotein</keyword>
<keyword evidence="3" id="KW-0560">Oxidoreductase</keyword>
<dbReference type="AlphaFoldDB" id="F8P301"/>
<evidence type="ECO:0000256" key="3">
    <source>
        <dbReference type="ARBA" id="ARBA00023002"/>
    </source>
</evidence>
<dbReference type="InterPro" id="IPR011707">
    <property type="entry name" value="Cu-oxidase-like_N"/>
</dbReference>
<dbReference type="GeneID" id="18810408"/>
<dbReference type="CDD" id="cd13903">
    <property type="entry name" value="CuRO_3_Tv-LCC_like"/>
    <property type="match status" value="1"/>
</dbReference>
<dbReference type="Gene3D" id="2.60.40.420">
    <property type="entry name" value="Cupredoxins - blue copper proteins"/>
    <property type="match status" value="3"/>
</dbReference>
<accession>F8P301</accession>
<dbReference type="Pfam" id="PF07732">
    <property type="entry name" value="Cu-oxidase_3"/>
    <property type="match status" value="1"/>
</dbReference>
<dbReference type="Pfam" id="PF00394">
    <property type="entry name" value="Cu-oxidase"/>
    <property type="match status" value="1"/>
</dbReference>
<dbReference type="InterPro" id="IPR033138">
    <property type="entry name" value="Cu_oxidase_CS"/>
</dbReference>
<evidence type="ECO:0000256" key="4">
    <source>
        <dbReference type="ARBA" id="ARBA00023008"/>
    </source>
</evidence>
<feature type="signal peptide" evidence="7">
    <location>
        <begin position="1"/>
        <end position="21"/>
    </location>
</feature>
<dbReference type="PROSITE" id="PS00080">
    <property type="entry name" value="MULTICOPPER_OXIDASE2"/>
    <property type="match status" value="1"/>
</dbReference>
<dbReference type="PANTHER" id="PTHR11709:SF511">
    <property type="entry name" value="LACCASE"/>
    <property type="match status" value="1"/>
</dbReference>
<dbReference type="FunFam" id="2.60.40.420:FF:000045">
    <property type="entry name" value="Laccase 2"/>
    <property type="match status" value="1"/>
</dbReference>
<dbReference type="SUPFAM" id="SSF49503">
    <property type="entry name" value="Cupredoxins"/>
    <property type="match status" value="3"/>
</dbReference>
<evidence type="ECO:0000256" key="2">
    <source>
        <dbReference type="ARBA" id="ARBA00022723"/>
    </source>
</evidence>
<evidence type="ECO:0000259" key="9">
    <source>
        <dbReference type="Pfam" id="PF07731"/>
    </source>
</evidence>